<accession>A0A1I6JNX1</accession>
<protein>
    <submittedName>
        <fullName evidence="1">Uncharacterized protein</fullName>
    </submittedName>
</protein>
<evidence type="ECO:0000313" key="1">
    <source>
        <dbReference type="EMBL" id="SFR80655.1"/>
    </source>
</evidence>
<sequence length="70" mass="7794">MGKEYKKVQKYFNRNDLTRIPHGAASESGSITLCNCCHPCSYGRGKAFCFPCYQKLVAVRVGTSTLKSSR</sequence>
<gene>
    <name evidence="1" type="ORF">SAMN02910262_01770</name>
</gene>
<proteinExistence type="predicted"/>
<dbReference type="AlphaFoldDB" id="A0A1I6JNX1"/>
<name>A0A1I6JNX1_9FIRM</name>
<dbReference type="Proteomes" id="UP000214760">
    <property type="component" value="Unassembled WGS sequence"/>
</dbReference>
<dbReference type="EMBL" id="FOZC01000009">
    <property type="protein sequence ID" value="SFR80655.1"/>
    <property type="molecule type" value="Genomic_DNA"/>
</dbReference>
<reference evidence="1 2" key="1">
    <citation type="submission" date="2016-10" db="EMBL/GenBank/DDBJ databases">
        <authorList>
            <person name="de Groot N.N."/>
        </authorList>
    </citation>
    <scope>NUCLEOTIDE SEQUENCE [LARGE SCALE GENOMIC DNA]</scope>
    <source>
        <strain evidence="1 2">F</strain>
    </source>
</reference>
<organism evidence="1 2">
    <name type="scientific">[Clostridium] aminophilum</name>
    <dbReference type="NCBI Taxonomy" id="1526"/>
    <lineage>
        <taxon>Bacteria</taxon>
        <taxon>Bacillati</taxon>
        <taxon>Bacillota</taxon>
        <taxon>Clostridia</taxon>
        <taxon>Lachnospirales</taxon>
        <taxon>Lachnospiraceae</taxon>
    </lineage>
</organism>
<evidence type="ECO:0000313" key="2">
    <source>
        <dbReference type="Proteomes" id="UP000214760"/>
    </source>
</evidence>